<keyword evidence="3" id="KW-1185">Reference proteome</keyword>
<feature type="compositionally biased region" description="Low complexity" evidence="1">
    <location>
        <begin position="208"/>
        <end position="218"/>
    </location>
</feature>
<dbReference type="AlphaFoldDB" id="A0AAD7N7Q0"/>
<gene>
    <name evidence="2" type="ORF">DFH07DRAFT_828692</name>
</gene>
<evidence type="ECO:0000313" key="2">
    <source>
        <dbReference type="EMBL" id="KAJ7749531.1"/>
    </source>
</evidence>
<name>A0AAD7N7Q0_9AGAR</name>
<feature type="region of interest" description="Disordered" evidence="1">
    <location>
        <begin position="266"/>
        <end position="302"/>
    </location>
</feature>
<reference evidence="2" key="1">
    <citation type="submission" date="2023-03" db="EMBL/GenBank/DDBJ databases">
        <title>Massive genome expansion in bonnet fungi (Mycena s.s.) driven by repeated elements and novel gene families across ecological guilds.</title>
        <authorList>
            <consortium name="Lawrence Berkeley National Laboratory"/>
            <person name="Harder C.B."/>
            <person name="Miyauchi S."/>
            <person name="Viragh M."/>
            <person name="Kuo A."/>
            <person name="Thoen E."/>
            <person name="Andreopoulos B."/>
            <person name="Lu D."/>
            <person name="Skrede I."/>
            <person name="Drula E."/>
            <person name="Henrissat B."/>
            <person name="Morin E."/>
            <person name="Kohler A."/>
            <person name="Barry K."/>
            <person name="LaButti K."/>
            <person name="Morin E."/>
            <person name="Salamov A."/>
            <person name="Lipzen A."/>
            <person name="Mereny Z."/>
            <person name="Hegedus B."/>
            <person name="Baldrian P."/>
            <person name="Stursova M."/>
            <person name="Weitz H."/>
            <person name="Taylor A."/>
            <person name="Grigoriev I.V."/>
            <person name="Nagy L.G."/>
            <person name="Martin F."/>
            <person name="Kauserud H."/>
        </authorList>
    </citation>
    <scope>NUCLEOTIDE SEQUENCE</scope>
    <source>
        <strain evidence="2">CBHHK188m</strain>
    </source>
</reference>
<evidence type="ECO:0000256" key="1">
    <source>
        <dbReference type="SAM" id="MobiDB-lite"/>
    </source>
</evidence>
<feature type="compositionally biased region" description="Polar residues" evidence="1">
    <location>
        <begin position="451"/>
        <end position="461"/>
    </location>
</feature>
<dbReference type="Proteomes" id="UP001215280">
    <property type="component" value="Unassembled WGS sequence"/>
</dbReference>
<feature type="compositionally biased region" description="Polar residues" evidence="1">
    <location>
        <begin position="273"/>
        <end position="283"/>
    </location>
</feature>
<evidence type="ECO:0000313" key="3">
    <source>
        <dbReference type="Proteomes" id="UP001215280"/>
    </source>
</evidence>
<feature type="region of interest" description="Disordered" evidence="1">
    <location>
        <begin position="188"/>
        <end position="231"/>
    </location>
</feature>
<organism evidence="2 3">
    <name type="scientific">Mycena maculata</name>
    <dbReference type="NCBI Taxonomy" id="230809"/>
    <lineage>
        <taxon>Eukaryota</taxon>
        <taxon>Fungi</taxon>
        <taxon>Dikarya</taxon>
        <taxon>Basidiomycota</taxon>
        <taxon>Agaricomycotina</taxon>
        <taxon>Agaricomycetes</taxon>
        <taxon>Agaricomycetidae</taxon>
        <taxon>Agaricales</taxon>
        <taxon>Marasmiineae</taxon>
        <taxon>Mycenaceae</taxon>
        <taxon>Mycena</taxon>
    </lineage>
</organism>
<feature type="compositionally biased region" description="Low complexity" evidence="1">
    <location>
        <begin position="495"/>
        <end position="505"/>
    </location>
</feature>
<sequence length="526" mass="57302">TYAATGQVQIAPDYMNAVAYTTQPAPLDSGTTFGATESNLTFPDYASMYAATGQVQNNGLPPFEDRSPTRPNIHLPFSQFDLFMGQGAMYSPPYFPEHPYTLPHNNMHVQLMPALPSDLHYDLTYGATGQVQNPVLPPFEGLYPTQPDIYFPFSQSGPFMEQGAMYSPLYLPEQQLYTLPRNNMHAQFMPDLPSDLPAFPAPSPPQTRSPRARASAVSSRKRAAVERELGADPKRQKLSALEKLYPKASECLSTFAVHLPARRSAAAERNVPGPSTSPQQCNSLPPPAKPTPRGTGRQRGPANHPLVLFAVPPEGIPDAVDERSLTEPLVNVDDNNKYIRLDRMVFGPENMPANRFQPGRSWAFSLIGGPALAALREKEGSSFYGNELYNPYTRTRFVLRITDKEQNLPRHGIPLDHLDLRLEELLPAPDAAVHTLSPSPSTDELDKHEAQASTPLASNFSEVPVAGTLHTEPVPDESSPPCTPELDIHNGSGGSTPVTSGPSTPRSIQQTLPAAAPLTHCSGFSD</sequence>
<dbReference type="EMBL" id="JARJLG010000085">
    <property type="protein sequence ID" value="KAJ7749531.1"/>
    <property type="molecule type" value="Genomic_DNA"/>
</dbReference>
<comment type="caution">
    <text evidence="2">The sequence shown here is derived from an EMBL/GenBank/DDBJ whole genome shotgun (WGS) entry which is preliminary data.</text>
</comment>
<feature type="non-terminal residue" evidence="2">
    <location>
        <position position="1"/>
    </location>
</feature>
<feature type="region of interest" description="Disordered" evidence="1">
    <location>
        <begin position="432"/>
        <end position="526"/>
    </location>
</feature>
<protein>
    <submittedName>
        <fullName evidence="2">Uncharacterized protein</fullName>
    </submittedName>
</protein>
<accession>A0AAD7N7Q0</accession>
<proteinExistence type="predicted"/>